<feature type="region of interest" description="Disordered" evidence="1">
    <location>
        <begin position="215"/>
        <end position="237"/>
    </location>
</feature>
<evidence type="ECO:0000259" key="2">
    <source>
        <dbReference type="Pfam" id="PF26616"/>
    </source>
</evidence>
<dbReference type="AlphaFoldDB" id="A0AAN7B819"/>
<dbReference type="InterPro" id="IPR058257">
    <property type="entry name" value="CorA-like_dom"/>
</dbReference>
<dbReference type="EMBL" id="MU858104">
    <property type="protein sequence ID" value="KAK4213744.1"/>
    <property type="molecule type" value="Genomic_DNA"/>
</dbReference>
<accession>A0AAN7B819</accession>
<keyword evidence="4" id="KW-1185">Reference proteome</keyword>
<reference evidence="3" key="1">
    <citation type="journal article" date="2023" name="Mol. Phylogenet. Evol.">
        <title>Genome-scale phylogeny and comparative genomics of the fungal order Sordariales.</title>
        <authorList>
            <person name="Hensen N."/>
            <person name="Bonometti L."/>
            <person name="Westerberg I."/>
            <person name="Brannstrom I.O."/>
            <person name="Guillou S."/>
            <person name="Cros-Aarteil S."/>
            <person name="Calhoun S."/>
            <person name="Haridas S."/>
            <person name="Kuo A."/>
            <person name="Mondo S."/>
            <person name="Pangilinan J."/>
            <person name="Riley R."/>
            <person name="LaButti K."/>
            <person name="Andreopoulos B."/>
            <person name="Lipzen A."/>
            <person name="Chen C."/>
            <person name="Yan M."/>
            <person name="Daum C."/>
            <person name="Ng V."/>
            <person name="Clum A."/>
            <person name="Steindorff A."/>
            <person name="Ohm R.A."/>
            <person name="Martin F."/>
            <person name="Silar P."/>
            <person name="Natvig D.O."/>
            <person name="Lalanne C."/>
            <person name="Gautier V."/>
            <person name="Ament-Velasquez S.L."/>
            <person name="Kruys A."/>
            <person name="Hutchinson M.I."/>
            <person name="Powell A.J."/>
            <person name="Barry K."/>
            <person name="Miller A.N."/>
            <person name="Grigoriev I.V."/>
            <person name="Debuchy R."/>
            <person name="Gladieux P."/>
            <person name="Hiltunen Thoren M."/>
            <person name="Johannesson H."/>
        </authorList>
    </citation>
    <scope>NUCLEOTIDE SEQUENCE</scope>
    <source>
        <strain evidence="3">PSN293</strain>
    </source>
</reference>
<dbReference type="Pfam" id="PF26616">
    <property type="entry name" value="CorA-like"/>
    <property type="match status" value="1"/>
</dbReference>
<proteinExistence type="predicted"/>
<feature type="compositionally biased region" description="Polar residues" evidence="1">
    <location>
        <begin position="181"/>
        <end position="196"/>
    </location>
</feature>
<comment type="caution">
    <text evidence="3">The sequence shown here is derived from an EMBL/GenBank/DDBJ whole genome shotgun (WGS) entry which is preliminary data.</text>
</comment>
<dbReference type="Proteomes" id="UP001301769">
    <property type="component" value="Unassembled WGS sequence"/>
</dbReference>
<evidence type="ECO:0000313" key="4">
    <source>
        <dbReference type="Proteomes" id="UP001301769"/>
    </source>
</evidence>
<reference evidence="3" key="2">
    <citation type="submission" date="2023-05" db="EMBL/GenBank/DDBJ databases">
        <authorList>
            <consortium name="Lawrence Berkeley National Laboratory"/>
            <person name="Steindorff A."/>
            <person name="Hensen N."/>
            <person name="Bonometti L."/>
            <person name="Westerberg I."/>
            <person name="Brannstrom I.O."/>
            <person name="Guillou S."/>
            <person name="Cros-Aarteil S."/>
            <person name="Calhoun S."/>
            <person name="Haridas S."/>
            <person name="Kuo A."/>
            <person name="Mondo S."/>
            <person name="Pangilinan J."/>
            <person name="Riley R."/>
            <person name="Labutti K."/>
            <person name="Andreopoulos B."/>
            <person name="Lipzen A."/>
            <person name="Chen C."/>
            <person name="Yanf M."/>
            <person name="Daum C."/>
            <person name="Ng V."/>
            <person name="Clum A."/>
            <person name="Ohm R."/>
            <person name="Martin F."/>
            <person name="Silar P."/>
            <person name="Natvig D."/>
            <person name="Lalanne C."/>
            <person name="Gautier V."/>
            <person name="Ament-Velasquez S.L."/>
            <person name="Kruys A."/>
            <person name="Hutchinson M.I."/>
            <person name="Powell A.J."/>
            <person name="Barry K."/>
            <person name="Miller A.N."/>
            <person name="Grigoriev I.V."/>
            <person name="Debuchy R."/>
            <person name="Gladieux P."/>
            <person name="Thoren M.H."/>
            <person name="Johannesson H."/>
        </authorList>
    </citation>
    <scope>NUCLEOTIDE SEQUENCE</scope>
    <source>
        <strain evidence="3">PSN293</strain>
    </source>
</reference>
<evidence type="ECO:0000313" key="3">
    <source>
        <dbReference type="EMBL" id="KAK4213744.1"/>
    </source>
</evidence>
<sequence>MPSFLDFCFEFKSKENPTTSTMFRFEDHYFVPDGATGNPRIQHAFNIIGPEEDRRHDSLNPWPIRHTSLYHSFDLAQARSAWIAIKGNRVVRERLTSTGKSLQHELSRAHTAQEQATAMFAFSLSTHVQILEWCTEGWSGYIDYLEERVRKHATAIKLAPVEALSRKPPRKKFQPHPGPNPTATGLSHFSARSNGPQPLGIGGRIRSNLSRMASGFSGHSRTNTVTDVHNPTGLPDDKTAEDDAEQLDSIFAFDDLQRIRQVTDDAEQAGMILKENQRIIVAIQSRYRDLNSALNTGHINTRCNNLDLGSIEALVTGFARQLSVFQADLESYEARVQLLLRSLERNEDMFQGILQYGNMRVGEYYARSAETSAETMEKWTVAMHQIAAETEHETVSMHGITVLTLIFLPGTFVSVRASFDL</sequence>
<feature type="region of interest" description="Disordered" evidence="1">
    <location>
        <begin position="165"/>
        <end position="202"/>
    </location>
</feature>
<gene>
    <name evidence="3" type="ORF">QBC37DRAFT_168747</name>
</gene>
<organism evidence="3 4">
    <name type="scientific">Rhypophila decipiens</name>
    <dbReference type="NCBI Taxonomy" id="261697"/>
    <lineage>
        <taxon>Eukaryota</taxon>
        <taxon>Fungi</taxon>
        <taxon>Dikarya</taxon>
        <taxon>Ascomycota</taxon>
        <taxon>Pezizomycotina</taxon>
        <taxon>Sordariomycetes</taxon>
        <taxon>Sordariomycetidae</taxon>
        <taxon>Sordariales</taxon>
        <taxon>Naviculisporaceae</taxon>
        <taxon>Rhypophila</taxon>
    </lineage>
</organism>
<feature type="compositionally biased region" description="Polar residues" evidence="1">
    <location>
        <begin position="215"/>
        <end position="229"/>
    </location>
</feature>
<name>A0AAN7B819_9PEZI</name>
<evidence type="ECO:0000256" key="1">
    <source>
        <dbReference type="SAM" id="MobiDB-lite"/>
    </source>
</evidence>
<feature type="domain" description="CorA-like transporter" evidence="2">
    <location>
        <begin position="1"/>
        <end position="154"/>
    </location>
</feature>
<protein>
    <recommendedName>
        <fullName evidence="2">CorA-like transporter domain-containing protein</fullName>
    </recommendedName>
</protein>